<keyword evidence="3" id="KW-1185">Reference proteome</keyword>
<evidence type="ECO:0000313" key="3">
    <source>
        <dbReference type="Proteomes" id="UP000271624"/>
    </source>
</evidence>
<gene>
    <name evidence="2" type="ORF">DSM106972_027880</name>
</gene>
<feature type="domain" description="DUF2382" evidence="1">
    <location>
        <begin position="149"/>
        <end position="199"/>
    </location>
</feature>
<dbReference type="GO" id="GO:0030077">
    <property type="term" value="C:plasma membrane light-harvesting complex"/>
    <property type="evidence" value="ECO:0007669"/>
    <property type="project" value="InterPro"/>
</dbReference>
<dbReference type="GO" id="GO:0019684">
    <property type="term" value="P:photosynthesis, light reaction"/>
    <property type="evidence" value="ECO:0007669"/>
    <property type="project" value="InterPro"/>
</dbReference>
<dbReference type="AlphaFoldDB" id="A0A433VKC2"/>
<dbReference type="InterPro" id="IPR019060">
    <property type="entry name" value="DUF2382"/>
</dbReference>
<proteinExistence type="predicted"/>
<dbReference type="EMBL" id="RSCL01000006">
    <property type="protein sequence ID" value="RUT06531.1"/>
    <property type="molecule type" value="Genomic_DNA"/>
</dbReference>
<dbReference type="Gene3D" id="3.90.50.10">
    <property type="entry name" value="Photosynthetic Reaction Center, subunit H, domain 2"/>
    <property type="match status" value="1"/>
</dbReference>
<dbReference type="RefSeq" id="WP_127081335.1">
    <property type="nucleotide sequence ID" value="NZ_RSCL01000006.1"/>
</dbReference>
<comment type="caution">
    <text evidence="2">The sequence shown here is derived from an EMBL/GenBank/DDBJ whole genome shotgun (WGS) entry which is preliminary data.</text>
</comment>
<protein>
    <recommendedName>
        <fullName evidence="1">DUF2382 domain-containing protein</fullName>
    </recommendedName>
</protein>
<dbReference type="SUPFAM" id="SSF50346">
    <property type="entry name" value="PRC-barrel domain"/>
    <property type="match status" value="1"/>
</dbReference>
<dbReference type="InterPro" id="IPR014747">
    <property type="entry name" value="Bac_photo_RC_H_C"/>
</dbReference>
<dbReference type="InterPro" id="IPR011033">
    <property type="entry name" value="PRC_barrel-like_sf"/>
</dbReference>
<accession>A0A433VKC2</accession>
<dbReference type="Proteomes" id="UP000271624">
    <property type="component" value="Unassembled WGS sequence"/>
</dbReference>
<name>A0A433VKC2_9CYAN</name>
<evidence type="ECO:0000259" key="1">
    <source>
        <dbReference type="Pfam" id="PF09557"/>
    </source>
</evidence>
<reference evidence="2" key="1">
    <citation type="submission" date="2018-12" db="EMBL/GenBank/DDBJ databases">
        <authorList>
            <person name="Will S."/>
            <person name="Neumann-Schaal M."/>
            <person name="Henke P."/>
        </authorList>
    </citation>
    <scope>NUCLEOTIDE SEQUENCE</scope>
    <source>
        <strain evidence="2">PCC 7102</strain>
    </source>
</reference>
<sequence length="292" mass="33077">MTVASENVNNLNTTDKQAQIISLLTNLNRKIRNFAVVDRELEQIGAVKDVIIDSNRQISFIISDAQTTPRLFILKGQHVQKIDPQLRKVFLIIDSTQVNNLPEYQERNMEINTDAQGLSSDSYVADSHIADATSEIHTQQTTLQSEDVIKLLEERLVVDRTKRKIGEIIVRKEIETRMVTIPVRRERLIVEQLSPEHKQLANIDLGEELSQVESNQEIPLANNFEGSLTVSGEFSSPKVASLLLNAIALERNHGCQRIQVTIAVDNEQLQQKYEEWFARTSIGNRQENGNGK</sequence>
<evidence type="ECO:0000313" key="2">
    <source>
        <dbReference type="EMBL" id="RUT06531.1"/>
    </source>
</evidence>
<organism evidence="2 3">
    <name type="scientific">Dulcicalothrix desertica PCC 7102</name>
    <dbReference type="NCBI Taxonomy" id="232991"/>
    <lineage>
        <taxon>Bacteria</taxon>
        <taxon>Bacillati</taxon>
        <taxon>Cyanobacteriota</taxon>
        <taxon>Cyanophyceae</taxon>
        <taxon>Nostocales</taxon>
        <taxon>Calotrichaceae</taxon>
        <taxon>Dulcicalothrix</taxon>
    </lineage>
</organism>
<dbReference type="Pfam" id="PF09557">
    <property type="entry name" value="DUF2382"/>
    <property type="match status" value="1"/>
</dbReference>
<reference evidence="2" key="2">
    <citation type="journal article" date="2019" name="Genome Biol. Evol.">
        <title>Day and night: Metabolic profiles and evolutionary relationships of six axenic non-marine cyanobacteria.</title>
        <authorList>
            <person name="Will S.E."/>
            <person name="Henke P."/>
            <person name="Boedeker C."/>
            <person name="Huang S."/>
            <person name="Brinkmann H."/>
            <person name="Rohde M."/>
            <person name="Jarek M."/>
            <person name="Friedl T."/>
            <person name="Seufert S."/>
            <person name="Schumacher M."/>
            <person name="Overmann J."/>
            <person name="Neumann-Schaal M."/>
            <person name="Petersen J."/>
        </authorList>
    </citation>
    <scope>NUCLEOTIDE SEQUENCE [LARGE SCALE GENOMIC DNA]</scope>
    <source>
        <strain evidence="2">PCC 7102</strain>
    </source>
</reference>
<dbReference type="OrthoDB" id="530231at2"/>